<dbReference type="Ensembl" id="ENSMFAT00000086001.1">
    <property type="protein sequence ID" value="ENSMFAP00000063716.1"/>
    <property type="gene ID" value="ENSMFAG00000050896.1"/>
</dbReference>
<dbReference type="PANTHER" id="PTHR46254:SF12">
    <property type="entry name" value="RNA BINDING MOTIF SINGLE STRANDED INTERACTING PROTEIN 2"/>
    <property type="match status" value="1"/>
</dbReference>
<dbReference type="AlphaFoldDB" id="A0A7N9IHF9"/>
<evidence type="ECO:0000313" key="2">
    <source>
        <dbReference type="Proteomes" id="UP000233100"/>
    </source>
</evidence>
<accession>A0A7N9IHF9</accession>
<keyword evidence="2" id="KW-1185">Reference proteome</keyword>
<sequence length="141" mass="15509">CSPSSCVLSYSGIELPSVSLPFRENISFLLLFFSVLGGRSSVAQAGVQWHDLGSLQPLPPGFKRFSCLSLPSSWDYRRGPPHLANFCIFSRDGVFAMLARLVSNSRRQVIHLPRPPSAEITGTSHCAWPGRMFLTGENVTK</sequence>
<dbReference type="PANTHER" id="PTHR46254">
    <property type="entry name" value="PROTEIN GVQW1-RELATED"/>
    <property type="match status" value="1"/>
</dbReference>
<reference evidence="1 2" key="1">
    <citation type="submission" date="2013-03" db="EMBL/GenBank/DDBJ databases">
        <authorList>
            <person name="Warren W."/>
            <person name="Wilson R.K."/>
        </authorList>
    </citation>
    <scope>NUCLEOTIDE SEQUENCE</scope>
</reference>
<reference evidence="1" key="2">
    <citation type="submission" date="2025-08" db="UniProtKB">
        <authorList>
            <consortium name="Ensembl"/>
        </authorList>
    </citation>
    <scope>IDENTIFICATION</scope>
</reference>
<evidence type="ECO:0000313" key="1">
    <source>
        <dbReference type="Ensembl" id="ENSMFAP00000063716.1"/>
    </source>
</evidence>
<dbReference type="GeneTree" id="ENSGT00940000161627"/>
<protein>
    <submittedName>
        <fullName evidence="1">Uncharacterized protein</fullName>
    </submittedName>
</protein>
<reference evidence="1" key="3">
    <citation type="submission" date="2025-09" db="UniProtKB">
        <authorList>
            <consortium name="Ensembl"/>
        </authorList>
    </citation>
    <scope>IDENTIFICATION</scope>
</reference>
<organism evidence="1 2">
    <name type="scientific">Macaca fascicularis</name>
    <name type="common">Crab-eating macaque</name>
    <name type="synonym">Cynomolgus monkey</name>
    <dbReference type="NCBI Taxonomy" id="9541"/>
    <lineage>
        <taxon>Eukaryota</taxon>
        <taxon>Metazoa</taxon>
        <taxon>Chordata</taxon>
        <taxon>Craniata</taxon>
        <taxon>Vertebrata</taxon>
        <taxon>Euteleostomi</taxon>
        <taxon>Mammalia</taxon>
        <taxon>Eutheria</taxon>
        <taxon>Euarchontoglires</taxon>
        <taxon>Primates</taxon>
        <taxon>Haplorrhini</taxon>
        <taxon>Catarrhini</taxon>
        <taxon>Cercopithecidae</taxon>
        <taxon>Cercopithecinae</taxon>
        <taxon>Macaca</taxon>
    </lineage>
</organism>
<proteinExistence type="predicted"/>
<dbReference type="Proteomes" id="UP000233100">
    <property type="component" value="Chromosome 11"/>
</dbReference>
<name>A0A7N9IHF9_MACFA</name>